<keyword evidence="1" id="KW-0812">Transmembrane</keyword>
<reference evidence="2 3" key="1">
    <citation type="journal article" date="2015" name="Nature">
        <title>rRNA introns, odd ribosomes, and small enigmatic genomes across a large radiation of phyla.</title>
        <authorList>
            <person name="Brown C.T."/>
            <person name="Hug L.A."/>
            <person name="Thomas B.C."/>
            <person name="Sharon I."/>
            <person name="Castelle C.J."/>
            <person name="Singh A."/>
            <person name="Wilkins M.J."/>
            <person name="Williams K.H."/>
            <person name="Banfield J.F."/>
        </authorList>
    </citation>
    <scope>NUCLEOTIDE SEQUENCE [LARGE SCALE GENOMIC DNA]</scope>
</reference>
<comment type="caution">
    <text evidence="2">The sequence shown here is derived from an EMBL/GenBank/DDBJ whole genome shotgun (WGS) entry which is preliminary data.</text>
</comment>
<dbReference type="STRING" id="1618342.UY40_C0006G0021"/>
<dbReference type="EMBL" id="LCPW01000006">
    <property type="protein sequence ID" value="KKW05927.1"/>
    <property type="molecule type" value="Genomic_DNA"/>
</dbReference>
<protein>
    <submittedName>
        <fullName evidence="2">Uncharacterized protein</fullName>
    </submittedName>
</protein>
<sequence>MLEMRKFLPKVALAFLFLSFFSLVFAAVTRLVWQSEGIIFSDSTINNVEVIELEDGRYRMYFHQGPTQMKSAISTDGKTFTLESGTRLTGTMPSLVKLPNGTWRMYFKSGTDVFKSATSTDGLTWKVEAGERLRSGGQNDPDDIAHPTVVALPEGGYRMYYDGETRKTEQEFTWRVLSATSTDGLNFVKDEGIRLDVNVEPLLSGLSFSAHALYEGGVYYLYFAAERSEGEPSGIYLATSENGLTFTVQQEPLLAQVVTPAPGEIPNYPQDPFILKLASGDRMFYWTTDGLFSALQVEQDVPQDLPWWQEIWQKFLTFLRELPGVDLGNLELFIVPGILFAATAVVIYLFVKFSRR</sequence>
<evidence type="ECO:0000313" key="2">
    <source>
        <dbReference type="EMBL" id="KKW05927.1"/>
    </source>
</evidence>
<accession>A0A0G1XTL9</accession>
<dbReference type="InterPro" id="IPR023296">
    <property type="entry name" value="Glyco_hydro_beta-prop_sf"/>
</dbReference>
<keyword evidence="1" id="KW-1133">Transmembrane helix</keyword>
<name>A0A0G1XTL9_9BACT</name>
<feature type="transmembrane region" description="Helical" evidence="1">
    <location>
        <begin position="332"/>
        <end position="351"/>
    </location>
</feature>
<dbReference type="Proteomes" id="UP000034119">
    <property type="component" value="Unassembled WGS sequence"/>
</dbReference>
<gene>
    <name evidence="2" type="ORF">UY40_C0006G0021</name>
</gene>
<evidence type="ECO:0000313" key="3">
    <source>
        <dbReference type="Proteomes" id="UP000034119"/>
    </source>
</evidence>
<dbReference type="AlphaFoldDB" id="A0A0G1XTL9"/>
<evidence type="ECO:0000256" key="1">
    <source>
        <dbReference type="SAM" id="Phobius"/>
    </source>
</evidence>
<keyword evidence="1" id="KW-0472">Membrane</keyword>
<dbReference type="Gene3D" id="2.115.10.20">
    <property type="entry name" value="Glycosyl hydrolase domain, family 43"/>
    <property type="match status" value="2"/>
</dbReference>
<organism evidence="2 3">
    <name type="scientific">candidate division CPR1 bacterium GW2011_GWC1_49_13</name>
    <dbReference type="NCBI Taxonomy" id="1618342"/>
    <lineage>
        <taxon>Bacteria</taxon>
        <taxon>candidate division CPR1</taxon>
    </lineage>
</organism>
<dbReference type="SUPFAM" id="SSF75005">
    <property type="entry name" value="Arabinanase/levansucrase/invertase"/>
    <property type="match status" value="1"/>
</dbReference>
<proteinExistence type="predicted"/>